<dbReference type="InterPro" id="IPR041657">
    <property type="entry name" value="HTH_17"/>
</dbReference>
<dbReference type="AlphaFoldDB" id="A0A8J3XKM1"/>
<sequence>MAHPREQERSADRLLTVAEVAERLGTTERFPRRLIEERRIAFVRLGRKVRIPESALDAFIAEGLVQPITAATEPTRAGKRRAA</sequence>
<organism evidence="2 3">
    <name type="scientific">Planotetraspora phitsanulokensis</name>
    <dbReference type="NCBI Taxonomy" id="575192"/>
    <lineage>
        <taxon>Bacteria</taxon>
        <taxon>Bacillati</taxon>
        <taxon>Actinomycetota</taxon>
        <taxon>Actinomycetes</taxon>
        <taxon>Streptosporangiales</taxon>
        <taxon>Streptosporangiaceae</taxon>
        <taxon>Planotetraspora</taxon>
    </lineage>
</organism>
<evidence type="ECO:0000259" key="1">
    <source>
        <dbReference type="Pfam" id="PF12728"/>
    </source>
</evidence>
<evidence type="ECO:0000313" key="3">
    <source>
        <dbReference type="Proteomes" id="UP000622547"/>
    </source>
</evidence>
<reference evidence="2 3" key="1">
    <citation type="submission" date="2021-01" db="EMBL/GenBank/DDBJ databases">
        <title>Whole genome shotgun sequence of Planotetraspora phitsanulokensis NBRC 104273.</title>
        <authorList>
            <person name="Komaki H."/>
            <person name="Tamura T."/>
        </authorList>
    </citation>
    <scope>NUCLEOTIDE SEQUENCE [LARGE SCALE GENOMIC DNA]</scope>
    <source>
        <strain evidence="2 3">NBRC 104273</strain>
    </source>
</reference>
<proteinExistence type="predicted"/>
<dbReference type="InterPro" id="IPR010093">
    <property type="entry name" value="SinI_DNA-bd"/>
</dbReference>
<keyword evidence="2" id="KW-0238">DNA-binding</keyword>
<dbReference type="InterPro" id="IPR009061">
    <property type="entry name" value="DNA-bd_dom_put_sf"/>
</dbReference>
<protein>
    <submittedName>
        <fullName evidence="2">DNA-binding protein</fullName>
    </submittedName>
</protein>
<gene>
    <name evidence="2" type="ORF">Pph01_46960</name>
</gene>
<accession>A0A8J3XKM1</accession>
<dbReference type="GO" id="GO:0003677">
    <property type="term" value="F:DNA binding"/>
    <property type="evidence" value="ECO:0007669"/>
    <property type="project" value="UniProtKB-KW"/>
</dbReference>
<dbReference type="NCBIfam" id="TIGR01764">
    <property type="entry name" value="excise"/>
    <property type="match status" value="1"/>
</dbReference>
<comment type="caution">
    <text evidence="2">The sequence shown here is derived from an EMBL/GenBank/DDBJ whole genome shotgun (WGS) entry which is preliminary data.</text>
</comment>
<dbReference type="SUPFAM" id="SSF46955">
    <property type="entry name" value="Putative DNA-binding domain"/>
    <property type="match status" value="1"/>
</dbReference>
<dbReference type="RefSeq" id="WP_204075266.1">
    <property type="nucleotide sequence ID" value="NZ_BAABHI010000032.1"/>
</dbReference>
<dbReference type="Pfam" id="PF12728">
    <property type="entry name" value="HTH_17"/>
    <property type="match status" value="1"/>
</dbReference>
<dbReference type="EMBL" id="BOOP01000021">
    <property type="protein sequence ID" value="GII39693.1"/>
    <property type="molecule type" value="Genomic_DNA"/>
</dbReference>
<evidence type="ECO:0000313" key="2">
    <source>
        <dbReference type="EMBL" id="GII39693.1"/>
    </source>
</evidence>
<feature type="domain" description="Helix-turn-helix" evidence="1">
    <location>
        <begin position="14"/>
        <end position="62"/>
    </location>
</feature>
<name>A0A8J3XKM1_9ACTN</name>
<keyword evidence="3" id="KW-1185">Reference proteome</keyword>
<dbReference type="Proteomes" id="UP000622547">
    <property type="component" value="Unassembled WGS sequence"/>
</dbReference>